<dbReference type="RefSeq" id="WP_025412587.1">
    <property type="nucleotide sequence ID" value="NZ_CP007128.1"/>
</dbReference>
<dbReference type="EMBL" id="CP007128">
    <property type="protein sequence ID" value="AHG91130.1"/>
    <property type="molecule type" value="Genomic_DNA"/>
</dbReference>
<dbReference type="InParanoid" id="W0RLC3"/>
<evidence type="ECO:0000313" key="3">
    <source>
        <dbReference type="Proteomes" id="UP000019151"/>
    </source>
</evidence>
<dbReference type="OrthoDB" id="9799902at2"/>
<accession>W0RLC3</accession>
<dbReference type="Proteomes" id="UP000019151">
    <property type="component" value="Chromosome"/>
</dbReference>
<sequence length="100" mass="10977">MPTRTLTLDGTTWRVFPSGFTTIMNMDEFGLIFVAGEGEDRVVRVTRYSPVGTRSREQSLFELSDAQLMELLRYSQPSDTSPEAGYRGSVLPGGGAGTRP</sequence>
<proteinExistence type="predicted"/>
<reference evidence="2 3" key="1">
    <citation type="journal article" date="2014" name="Genome Announc.">
        <title>Genome Sequence and Methylome of Soil Bacterium Gemmatirosa kalamazoonensis KBS708T, a Member of the Rarely Cultivated Gemmatimonadetes Phylum.</title>
        <authorList>
            <person name="Debruyn J.M."/>
            <person name="Radosevich M."/>
            <person name="Wommack K.E."/>
            <person name="Polson S.W."/>
            <person name="Hauser L.J."/>
            <person name="Fawaz M.N."/>
            <person name="Korlach J."/>
            <person name="Tsai Y.C."/>
        </authorList>
    </citation>
    <scope>NUCLEOTIDE SEQUENCE [LARGE SCALE GENOMIC DNA]</scope>
    <source>
        <strain evidence="2 3">KBS708</strain>
    </source>
</reference>
<evidence type="ECO:0000313" key="2">
    <source>
        <dbReference type="EMBL" id="AHG91130.1"/>
    </source>
</evidence>
<dbReference type="AlphaFoldDB" id="W0RLC3"/>
<organism evidence="2 3">
    <name type="scientific">Gemmatirosa kalamazoonensis</name>
    <dbReference type="NCBI Taxonomy" id="861299"/>
    <lineage>
        <taxon>Bacteria</taxon>
        <taxon>Pseudomonadati</taxon>
        <taxon>Gemmatimonadota</taxon>
        <taxon>Gemmatimonadia</taxon>
        <taxon>Gemmatimonadales</taxon>
        <taxon>Gemmatimonadaceae</taxon>
        <taxon>Gemmatirosa</taxon>
    </lineage>
</organism>
<dbReference type="KEGG" id="gba:J421_3593"/>
<protein>
    <submittedName>
        <fullName evidence="2">Uncharacterized protein</fullName>
    </submittedName>
</protein>
<dbReference type="eggNOG" id="ENOG50349IG">
    <property type="taxonomic scope" value="Bacteria"/>
</dbReference>
<dbReference type="STRING" id="861299.J421_3593"/>
<feature type="region of interest" description="Disordered" evidence="1">
    <location>
        <begin position="75"/>
        <end position="100"/>
    </location>
</feature>
<evidence type="ECO:0000256" key="1">
    <source>
        <dbReference type="SAM" id="MobiDB-lite"/>
    </source>
</evidence>
<gene>
    <name evidence="2" type="ORF">J421_3593</name>
</gene>
<feature type="compositionally biased region" description="Gly residues" evidence="1">
    <location>
        <begin position="91"/>
        <end position="100"/>
    </location>
</feature>
<keyword evidence="3" id="KW-1185">Reference proteome</keyword>
<dbReference type="HOGENOM" id="CLU_2464619_0_0_0"/>
<name>W0RLC3_9BACT</name>